<accession>A0ABV4N3R5</accession>
<dbReference type="PRINTS" id="PR00990">
    <property type="entry name" value="RIBOKINASE"/>
</dbReference>
<dbReference type="InterPro" id="IPR011611">
    <property type="entry name" value="PfkB_dom"/>
</dbReference>
<sequence length="331" mass="35754">MNQVWVTGDAVVDLIPETDATLLKCPGGAPANVAVAISRLLGKSAFFGRVGNDPFGVFMKETLKKEGVNTEYLVKDPEQRTSTVVVDLDGQGERSFTFMVKPSADQFMSVEDIPVFKTNEWLHVCSISLANEPSRSSTFEAIRRMKAAGGYISFDPNLRDEVWQNPSEIKPVVMKAVELADVVKFSEEELDFLTDSTSMDQGLAHIADLKNTLVLVTQGAKGVWRVFENQGVLISGRSVTPVDTTGAGDAFVGGLLAKLSQHEEWNNQQVVDSAILWANGCGALAITQKGAMTALPTQNALAQFITPDQIVISAQSNKQGISSATNTEENV</sequence>
<dbReference type="PROSITE" id="PS00584">
    <property type="entry name" value="PFKB_KINASES_2"/>
    <property type="match status" value="1"/>
</dbReference>
<gene>
    <name evidence="8" type="ORF">AB6D66_24040</name>
</gene>
<organism evidence="8 9">
    <name type="scientific">Vibrio pomeroyi</name>
    <dbReference type="NCBI Taxonomy" id="198832"/>
    <lineage>
        <taxon>Bacteria</taxon>
        <taxon>Pseudomonadati</taxon>
        <taxon>Pseudomonadota</taxon>
        <taxon>Gammaproteobacteria</taxon>
        <taxon>Vibrionales</taxon>
        <taxon>Vibrionaceae</taxon>
        <taxon>Vibrio</taxon>
    </lineage>
</organism>
<evidence type="ECO:0000256" key="4">
    <source>
        <dbReference type="ARBA" id="ARBA00022777"/>
    </source>
</evidence>
<evidence type="ECO:0000256" key="2">
    <source>
        <dbReference type="ARBA" id="ARBA00022679"/>
    </source>
</evidence>
<evidence type="ECO:0000313" key="8">
    <source>
        <dbReference type="EMBL" id="MEZ8724151.1"/>
    </source>
</evidence>
<dbReference type="RefSeq" id="WP_372126477.1">
    <property type="nucleotide sequence ID" value="NZ_JBFSSG010000098.1"/>
</dbReference>
<keyword evidence="3" id="KW-0547">Nucleotide-binding</keyword>
<keyword evidence="4 6" id="KW-0418">Kinase</keyword>
<evidence type="ECO:0000256" key="5">
    <source>
        <dbReference type="ARBA" id="ARBA00022840"/>
    </source>
</evidence>
<comment type="caution">
    <text evidence="8">The sequence shown here is derived from an EMBL/GenBank/DDBJ whole genome shotgun (WGS) entry which is preliminary data.</text>
</comment>
<dbReference type="PANTHER" id="PTHR43085:SF1">
    <property type="entry name" value="PSEUDOURIDINE KINASE-RELATED"/>
    <property type="match status" value="1"/>
</dbReference>
<keyword evidence="2 6" id="KW-0808">Transferase</keyword>
<comment type="similarity">
    <text evidence="1 6">Belongs to the carbohydrate kinase PfkB family.</text>
</comment>
<name>A0ABV4N3R5_9VIBR</name>
<dbReference type="EMBL" id="JBFSSG010000098">
    <property type="protein sequence ID" value="MEZ8724151.1"/>
    <property type="molecule type" value="Genomic_DNA"/>
</dbReference>
<dbReference type="InterPro" id="IPR029056">
    <property type="entry name" value="Ribokinase-like"/>
</dbReference>
<dbReference type="InterPro" id="IPR002139">
    <property type="entry name" value="Ribo/fructo_kinase"/>
</dbReference>
<dbReference type="InterPro" id="IPR050306">
    <property type="entry name" value="PfkB_Carbo_kinase"/>
</dbReference>
<keyword evidence="9" id="KW-1185">Reference proteome</keyword>
<dbReference type="Pfam" id="PF00294">
    <property type="entry name" value="PfkB"/>
    <property type="match status" value="1"/>
</dbReference>
<proteinExistence type="inferred from homology"/>
<evidence type="ECO:0000256" key="1">
    <source>
        <dbReference type="ARBA" id="ARBA00010688"/>
    </source>
</evidence>
<dbReference type="NCBIfam" id="NF006957">
    <property type="entry name" value="PRK09434.1"/>
    <property type="match status" value="1"/>
</dbReference>
<dbReference type="CDD" id="cd01167">
    <property type="entry name" value="bac_FRK"/>
    <property type="match status" value="1"/>
</dbReference>
<dbReference type="Proteomes" id="UP001570071">
    <property type="component" value="Unassembled WGS sequence"/>
</dbReference>
<feature type="domain" description="Carbohydrate kinase PfkB" evidence="7">
    <location>
        <begin position="1"/>
        <end position="297"/>
    </location>
</feature>
<dbReference type="SUPFAM" id="SSF53613">
    <property type="entry name" value="Ribokinase-like"/>
    <property type="match status" value="1"/>
</dbReference>
<evidence type="ECO:0000256" key="3">
    <source>
        <dbReference type="ARBA" id="ARBA00022741"/>
    </source>
</evidence>
<evidence type="ECO:0000259" key="7">
    <source>
        <dbReference type="Pfam" id="PF00294"/>
    </source>
</evidence>
<dbReference type="PANTHER" id="PTHR43085">
    <property type="entry name" value="HEXOKINASE FAMILY MEMBER"/>
    <property type="match status" value="1"/>
</dbReference>
<dbReference type="GO" id="GO:0016301">
    <property type="term" value="F:kinase activity"/>
    <property type="evidence" value="ECO:0007669"/>
    <property type="project" value="UniProtKB-KW"/>
</dbReference>
<evidence type="ECO:0000256" key="6">
    <source>
        <dbReference type="RuleBase" id="RU003704"/>
    </source>
</evidence>
<protein>
    <submittedName>
        <fullName evidence="8">Aminoimidazole riboside kinase</fullName>
    </submittedName>
</protein>
<dbReference type="Gene3D" id="3.40.1190.20">
    <property type="match status" value="1"/>
</dbReference>
<dbReference type="InterPro" id="IPR002173">
    <property type="entry name" value="Carboh/pur_kinase_PfkB_CS"/>
</dbReference>
<keyword evidence="5" id="KW-0067">ATP-binding</keyword>
<reference evidence="8 9" key="1">
    <citation type="journal article" date="2024" name="ISME J.">
        <title>Tailless and filamentous prophages are predominant in marine Vibrio.</title>
        <authorList>
            <person name="Steensen K."/>
            <person name="Seneca J."/>
            <person name="Bartlau N."/>
            <person name="Yu X.A."/>
            <person name="Hussain F.A."/>
            <person name="Polz M.F."/>
        </authorList>
    </citation>
    <scope>NUCLEOTIDE SEQUENCE [LARGE SCALE GENOMIC DNA]</scope>
    <source>
        <strain evidence="8 9">10N.239.312.F12</strain>
    </source>
</reference>
<evidence type="ECO:0000313" key="9">
    <source>
        <dbReference type="Proteomes" id="UP001570071"/>
    </source>
</evidence>